<feature type="region of interest" description="Disordered" evidence="2">
    <location>
        <begin position="122"/>
        <end position="171"/>
    </location>
</feature>
<dbReference type="InterPro" id="IPR036047">
    <property type="entry name" value="F-box-like_dom_sf"/>
</dbReference>
<dbReference type="PROSITE" id="PS50181">
    <property type="entry name" value="FBOX"/>
    <property type="match status" value="1"/>
</dbReference>
<keyword evidence="1" id="KW-0833">Ubl conjugation pathway</keyword>
<feature type="non-terminal residue" evidence="4">
    <location>
        <position position="660"/>
    </location>
</feature>
<dbReference type="Proteomes" id="UP000518911">
    <property type="component" value="Unassembled WGS sequence"/>
</dbReference>
<feature type="domain" description="F-box" evidence="3">
    <location>
        <begin position="527"/>
        <end position="579"/>
    </location>
</feature>
<feature type="region of interest" description="Disordered" evidence="2">
    <location>
        <begin position="449"/>
        <end position="496"/>
    </location>
</feature>
<dbReference type="AlphaFoldDB" id="A0A7L3X331"/>
<protein>
    <submittedName>
        <fullName evidence="4">FBX46 protein</fullName>
    </submittedName>
</protein>
<reference evidence="4 5" key="1">
    <citation type="submission" date="2019-09" db="EMBL/GenBank/DDBJ databases">
        <title>Bird 10,000 Genomes (B10K) Project - Family phase.</title>
        <authorList>
            <person name="Zhang G."/>
        </authorList>
    </citation>
    <scope>NUCLEOTIDE SEQUENCE [LARGE SCALE GENOMIC DNA]</scope>
    <source>
        <strain evidence="4">OUT-0055</strain>
        <tissue evidence="4">Blood</tissue>
    </source>
</reference>
<dbReference type="EMBL" id="VZUJ01150488">
    <property type="protein sequence ID" value="NXV83522.1"/>
    <property type="molecule type" value="Genomic_DNA"/>
</dbReference>
<organism evidence="4 5">
    <name type="scientific">Atlantisia rogersi</name>
    <name type="common">Inaccessible Island rail</name>
    <dbReference type="NCBI Taxonomy" id="2478892"/>
    <lineage>
        <taxon>Eukaryota</taxon>
        <taxon>Metazoa</taxon>
        <taxon>Chordata</taxon>
        <taxon>Craniata</taxon>
        <taxon>Vertebrata</taxon>
        <taxon>Euteleostomi</taxon>
        <taxon>Archelosauria</taxon>
        <taxon>Archosauria</taxon>
        <taxon>Dinosauria</taxon>
        <taxon>Saurischia</taxon>
        <taxon>Theropoda</taxon>
        <taxon>Coelurosauria</taxon>
        <taxon>Aves</taxon>
        <taxon>Neognathae</taxon>
        <taxon>Neoaves</taxon>
        <taxon>Gruiformes</taxon>
        <taxon>Rallidae</taxon>
        <taxon>Atlantisia</taxon>
    </lineage>
</organism>
<dbReference type="Pfam" id="PF12937">
    <property type="entry name" value="F-box-like"/>
    <property type="match status" value="1"/>
</dbReference>
<keyword evidence="5" id="KW-1185">Reference proteome</keyword>
<feature type="region of interest" description="Disordered" evidence="2">
    <location>
        <begin position="372"/>
        <end position="397"/>
    </location>
</feature>
<feature type="compositionally biased region" description="Low complexity" evidence="2">
    <location>
        <begin position="455"/>
        <end position="468"/>
    </location>
</feature>
<accession>A0A7L3X331</accession>
<feature type="region of interest" description="Disordered" evidence="2">
    <location>
        <begin position="22"/>
        <end position="69"/>
    </location>
</feature>
<feature type="non-terminal residue" evidence="4">
    <location>
        <position position="1"/>
    </location>
</feature>
<evidence type="ECO:0000313" key="4">
    <source>
        <dbReference type="EMBL" id="NXV83522.1"/>
    </source>
</evidence>
<evidence type="ECO:0000256" key="1">
    <source>
        <dbReference type="ARBA" id="ARBA00022786"/>
    </source>
</evidence>
<comment type="caution">
    <text evidence="4">The sequence shown here is derived from an EMBL/GenBank/DDBJ whole genome shotgun (WGS) entry which is preliminary data.</text>
</comment>
<dbReference type="PANTHER" id="PTHR16271">
    <property type="entry name" value="F-BOX ONLY PROTEIN 34/46 FAMILY MEMBER"/>
    <property type="match status" value="1"/>
</dbReference>
<dbReference type="InterPro" id="IPR039594">
    <property type="entry name" value="FBXO34/46"/>
</dbReference>
<evidence type="ECO:0000259" key="3">
    <source>
        <dbReference type="PROSITE" id="PS50181"/>
    </source>
</evidence>
<proteinExistence type="predicted"/>
<evidence type="ECO:0000256" key="2">
    <source>
        <dbReference type="SAM" id="MobiDB-lite"/>
    </source>
</evidence>
<dbReference type="OrthoDB" id="10052741at2759"/>
<dbReference type="Gene3D" id="1.20.1280.50">
    <property type="match status" value="1"/>
</dbReference>
<feature type="compositionally biased region" description="Low complexity" evidence="2">
    <location>
        <begin position="60"/>
        <end position="69"/>
    </location>
</feature>
<dbReference type="InterPro" id="IPR001810">
    <property type="entry name" value="F-box_dom"/>
</dbReference>
<evidence type="ECO:0000313" key="5">
    <source>
        <dbReference type="Proteomes" id="UP000518911"/>
    </source>
</evidence>
<feature type="compositionally biased region" description="Pro residues" evidence="2">
    <location>
        <begin position="276"/>
        <end position="290"/>
    </location>
</feature>
<feature type="region of interest" description="Disordered" evidence="2">
    <location>
        <begin position="245"/>
        <end position="294"/>
    </location>
</feature>
<name>A0A7L3X331_9GRUI</name>
<dbReference type="SUPFAM" id="SSF81383">
    <property type="entry name" value="F-box domain"/>
    <property type="match status" value="1"/>
</dbReference>
<gene>
    <name evidence="4" type="primary">Fbxo46</name>
    <name evidence="4" type="ORF">ATLROG_R13761</name>
</gene>
<dbReference type="PANTHER" id="PTHR16271:SF10">
    <property type="entry name" value="F-BOX ONLY PROTEIN 46"/>
    <property type="match status" value="1"/>
</dbReference>
<sequence length="660" mass="67998">MEPNAFPQLQLWCPRPFGTYSQNKPCPGPSPTKKPFCRPAEAPPGPGGGTLSENTPPTPTTHAAPAPTAAAAAAAAVPEEGRVLLDTWYVIKPGNTKEKVAFFVAHQCGAGYGAARASTMKVKGNWGSDSSKAKRRRRCHDPAKSRARGGGGGGVAAPVSPHPNDPPGIGATDTPDLLSVAEMVALVEQRTALALQSFPACGGTGSAAAAPVVFVDAGNGGGGGDTKAPSGSDCSRVAEAVAHFESRQRGGGTGGARHNGLCRPNAECSTTTTAATPPPPPSSSPSPASPSPGEVRIAFRISSGRDAGAAGEAGATGRPNCVFMSCGAAAGTAGGTAKDKITCDLYQLISPSRDALPNNVEFLLAAAAAATATPSPKGDGGDGAAADPPPPRDCPSGFHVDVVVTGVVDQCVFFGKDSAKKMKEETITLPIPPPQEDPPPPGQLFFLPIPEETPGGNAADRCRGAAAAGSGGGGDDDDDEAAHPPPGGGAGGGAGGPGDPSLCRLYRHVSHDFLEIRFKIQRLLEPRQYMLLLPEHVMVKIFSYLPTQALAALKCSCTHFKSIIETFGVRAADSRWNRHPSYRDDPCKQCRKRYEKGDVSLCRWHPKPYHHDLPYGRSYWMCCRRGDKEAPGCRVGVHDNNWVSAAAAAAAAAAAEAASA</sequence>